<proteinExistence type="predicted"/>
<dbReference type="GO" id="GO:0000785">
    <property type="term" value="C:chromatin"/>
    <property type="evidence" value="ECO:0007669"/>
    <property type="project" value="TreeGrafter"/>
</dbReference>
<dbReference type="HOGENOM" id="CLU_014430_8_1_1"/>
<feature type="domain" description="T-box" evidence="16">
    <location>
        <begin position="156"/>
        <end position="341"/>
    </location>
</feature>
<evidence type="ECO:0000256" key="7">
    <source>
        <dbReference type="ARBA" id="ARBA00023125"/>
    </source>
</evidence>
<evidence type="ECO:0000256" key="6">
    <source>
        <dbReference type="ARBA" id="ARBA00023015"/>
    </source>
</evidence>
<accession>H3BBN9</accession>
<dbReference type="EMBL" id="AFYH01023168">
    <property type="status" value="NOT_ANNOTATED_CDS"/>
    <property type="molecule type" value="Genomic_DNA"/>
</dbReference>
<evidence type="ECO:0000256" key="15">
    <source>
        <dbReference type="SAM" id="MobiDB-lite"/>
    </source>
</evidence>
<dbReference type="GO" id="GO:0005634">
    <property type="term" value="C:nucleus"/>
    <property type="evidence" value="ECO:0007669"/>
    <property type="project" value="UniProtKB-SubCell"/>
</dbReference>
<dbReference type="STRING" id="7897.ENSLACP00000019310"/>
<dbReference type="EMBL" id="AFYH01023162">
    <property type="status" value="NOT_ANNOTATED_CDS"/>
    <property type="molecule type" value="Genomic_DNA"/>
</dbReference>
<organism evidence="17 18">
    <name type="scientific">Latimeria chalumnae</name>
    <name type="common">Coelacanth</name>
    <dbReference type="NCBI Taxonomy" id="7897"/>
    <lineage>
        <taxon>Eukaryota</taxon>
        <taxon>Metazoa</taxon>
        <taxon>Chordata</taxon>
        <taxon>Craniata</taxon>
        <taxon>Vertebrata</taxon>
        <taxon>Euteleostomi</taxon>
        <taxon>Coelacanthiformes</taxon>
        <taxon>Coelacanthidae</taxon>
        <taxon>Latimeria</taxon>
    </lineage>
</organism>
<gene>
    <name evidence="17" type="primary">TBX21</name>
</gene>
<evidence type="ECO:0000313" key="17">
    <source>
        <dbReference type="Ensembl" id="ENSLACP00000019310.1"/>
    </source>
</evidence>
<dbReference type="OMA" id="SYYPEHP"/>
<dbReference type="PROSITE" id="PS01283">
    <property type="entry name" value="TBOX_1"/>
    <property type="match status" value="1"/>
</dbReference>
<dbReference type="CDD" id="cd20203">
    <property type="entry name" value="T-box_TBX21"/>
    <property type="match status" value="1"/>
</dbReference>
<dbReference type="GO" id="GO:0045892">
    <property type="term" value="P:negative regulation of DNA-templated transcription"/>
    <property type="evidence" value="ECO:0007669"/>
    <property type="project" value="UniProtKB-ARBA"/>
</dbReference>
<keyword evidence="9" id="KW-0804">Transcription</keyword>
<evidence type="ECO:0000256" key="5">
    <source>
        <dbReference type="ARBA" id="ARBA00022843"/>
    </source>
</evidence>
<dbReference type="InterPro" id="IPR001699">
    <property type="entry name" value="TF_T-box"/>
</dbReference>
<dbReference type="EMBL" id="AFYH01023170">
    <property type="status" value="NOT_ANNOTATED_CDS"/>
    <property type="molecule type" value="Genomic_DNA"/>
</dbReference>
<evidence type="ECO:0000259" key="16">
    <source>
        <dbReference type="PROSITE" id="PS50252"/>
    </source>
</evidence>
<dbReference type="InterPro" id="IPR032385">
    <property type="entry name" value="T-box_assoc"/>
</dbReference>
<keyword evidence="10 14" id="KW-0539">Nucleus</keyword>
<protein>
    <recommendedName>
        <fullName evidence="11">T-box transcription factor TBX21</fullName>
    </recommendedName>
    <alternativeName>
        <fullName evidence="12">T-cell-specific T-box transcription factor T-bet</fullName>
    </alternativeName>
    <alternativeName>
        <fullName evidence="13">Transcription factor TBLYM</fullName>
    </alternativeName>
</protein>
<dbReference type="GeneTree" id="ENSGT00940000160397"/>
<dbReference type="PANTHER" id="PTHR11267:SF125">
    <property type="entry name" value="T-BOX TRANSCRIPTION FACTOR TBX21"/>
    <property type="match status" value="1"/>
</dbReference>
<keyword evidence="8" id="KW-0010">Activator</keyword>
<reference evidence="18" key="1">
    <citation type="submission" date="2011-08" db="EMBL/GenBank/DDBJ databases">
        <title>The draft genome of Latimeria chalumnae.</title>
        <authorList>
            <person name="Di Palma F."/>
            <person name="Alfoldi J."/>
            <person name="Johnson J."/>
            <person name="Berlin A."/>
            <person name="Gnerre S."/>
            <person name="Jaffe D."/>
            <person name="MacCallum I."/>
            <person name="Young S."/>
            <person name="Walker B.J."/>
            <person name="Lander E."/>
            <person name="Lindblad-Toh K."/>
        </authorList>
    </citation>
    <scope>NUCLEOTIDE SEQUENCE [LARGE SCALE GENOMIC DNA]</scope>
    <source>
        <strain evidence="18">Wild caught</strain>
    </source>
</reference>
<dbReference type="GO" id="GO:0000981">
    <property type="term" value="F:DNA-binding transcription factor activity, RNA polymerase II-specific"/>
    <property type="evidence" value="ECO:0007669"/>
    <property type="project" value="TreeGrafter"/>
</dbReference>
<evidence type="ECO:0000256" key="10">
    <source>
        <dbReference type="ARBA" id="ARBA00023242"/>
    </source>
</evidence>
<keyword evidence="7 14" id="KW-0238">DNA-binding</keyword>
<keyword evidence="18" id="KW-1185">Reference proteome</keyword>
<dbReference type="EMBL" id="AFYH01023164">
    <property type="status" value="NOT_ANNOTATED_CDS"/>
    <property type="molecule type" value="Genomic_DNA"/>
</dbReference>
<dbReference type="EMBL" id="AFYH01023167">
    <property type="status" value="NOT_ANNOTATED_CDS"/>
    <property type="molecule type" value="Genomic_DNA"/>
</dbReference>
<dbReference type="EMBL" id="AFYH01023165">
    <property type="status" value="NOT_ANNOTATED_CDS"/>
    <property type="molecule type" value="Genomic_DNA"/>
</dbReference>
<feature type="compositionally biased region" description="Low complexity" evidence="15">
    <location>
        <begin position="538"/>
        <end position="549"/>
    </location>
</feature>
<dbReference type="EMBL" id="AFYH01023169">
    <property type="status" value="NOT_ANNOTATED_CDS"/>
    <property type="molecule type" value="Genomic_DNA"/>
</dbReference>
<dbReference type="Proteomes" id="UP000008672">
    <property type="component" value="Unassembled WGS sequence"/>
</dbReference>
<dbReference type="eggNOG" id="KOG3585">
    <property type="taxonomic scope" value="Eukaryota"/>
</dbReference>
<dbReference type="SUPFAM" id="SSF49417">
    <property type="entry name" value="p53-like transcription factors"/>
    <property type="match status" value="1"/>
</dbReference>
<dbReference type="InterPro" id="IPR046360">
    <property type="entry name" value="T-box_DNA-bd"/>
</dbReference>
<reference evidence="17" key="3">
    <citation type="submission" date="2025-09" db="UniProtKB">
        <authorList>
            <consortium name="Ensembl"/>
        </authorList>
    </citation>
    <scope>IDENTIFICATION</scope>
</reference>
<dbReference type="Ensembl" id="ENSLACT00000019444.1">
    <property type="protein sequence ID" value="ENSLACP00000019310.1"/>
    <property type="gene ID" value="ENSLACG00000016985.1"/>
</dbReference>
<reference evidence="17" key="2">
    <citation type="submission" date="2025-08" db="UniProtKB">
        <authorList>
            <consortium name="Ensembl"/>
        </authorList>
    </citation>
    <scope>IDENTIFICATION</scope>
</reference>
<dbReference type="FunFam" id="2.60.40.820:FF:000011">
    <property type="entry name" value="T-box transcription factor TBX21"/>
    <property type="match status" value="1"/>
</dbReference>
<dbReference type="InterPro" id="IPR036960">
    <property type="entry name" value="T-box_sf"/>
</dbReference>
<dbReference type="EMBL" id="AFYH01023166">
    <property type="status" value="NOT_ANNOTATED_CDS"/>
    <property type="molecule type" value="Genomic_DNA"/>
</dbReference>
<dbReference type="InterPro" id="IPR008967">
    <property type="entry name" value="p53-like_TF_DNA-bd_sf"/>
</dbReference>
<dbReference type="Bgee" id="ENSLACG00000016985">
    <property type="expression patterns" value="Expressed in post-anal tail muscle and 2 other cell types or tissues"/>
</dbReference>
<evidence type="ECO:0000256" key="8">
    <source>
        <dbReference type="ARBA" id="ARBA00023159"/>
    </source>
</evidence>
<evidence type="ECO:0000256" key="1">
    <source>
        <dbReference type="ARBA" id="ARBA00004123"/>
    </source>
</evidence>
<dbReference type="GO" id="GO:0072676">
    <property type="term" value="P:lymphocyte migration"/>
    <property type="evidence" value="ECO:0007669"/>
    <property type="project" value="UniProtKB-ARBA"/>
</dbReference>
<keyword evidence="4" id="KW-0597">Phosphoprotein</keyword>
<dbReference type="GO" id="GO:0000978">
    <property type="term" value="F:RNA polymerase II cis-regulatory region sequence-specific DNA binding"/>
    <property type="evidence" value="ECO:0007669"/>
    <property type="project" value="InterPro"/>
</dbReference>
<evidence type="ECO:0000256" key="4">
    <source>
        <dbReference type="ARBA" id="ARBA00022553"/>
    </source>
</evidence>
<dbReference type="PROSITE" id="PS50252">
    <property type="entry name" value="TBOX_3"/>
    <property type="match status" value="1"/>
</dbReference>
<dbReference type="PANTHER" id="PTHR11267">
    <property type="entry name" value="T-BOX PROTEIN-RELATED"/>
    <property type="match status" value="1"/>
</dbReference>
<dbReference type="GO" id="GO:0001708">
    <property type="term" value="P:cell fate specification"/>
    <property type="evidence" value="ECO:0007669"/>
    <property type="project" value="TreeGrafter"/>
</dbReference>
<evidence type="ECO:0000256" key="2">
    <source>
        <dbReference type="ARBA" id="ARBA00022491"/>
    </source>
</evidence>
<comment type="subcellular location">
    <subcellularLocation>
        <location evidence="1 14">Nucleus</location>
    </subcellularLocation>
</comment>
<dbReference type="InParanoid" id="H3BBN9"/>
<evidence type="ECO:0000256" key="3">
    <source>
        <dbReference type="ARBA" id="ARBA00022499"/>
    </source>
</evidence>
<dbReference type="SMART" id="SM00425">
    <property type="entry name" value="TBOX"/>
    <property type="match status" value="1"/>
</dbReference>
<keyword evidence="5" id="KW-0832">Ubl conjugation</keyword>
<dbReference type="InterPro" id="IPR018186">
    <property type="entry name" value="TF_T-box_CS"/>
</dbReference>
<dbReference type="PRINTS" id="PR00937">
    <property type="entry name" value="TBOX"/>
</dbReference>
<keyword evidence="6" id="KW-0805">Transcription regulation</keyword>
<dbReference type="EMBL" id="AFYH01023161">
    <property type="status" value="NOT_ANNOTATED_CDS"/>
    <property type="molecule type" value="Genomic_DNA"/>
</dbReference>
<evidence type="ECO:0000256" key="9">
    <source>
        <dbReference type="ARBA" id="ARBA00023163"/>
    </source>
</evidence>
<comment type="caution">
    <text evidence="14">Lacks conserved residue(s) required for the propagation of feature annotation.</text>
</comment>
<dbReference type="GO" id="GO:0045893">
    <property type="term" value="P:positive regulation of DNA-templated transcription"/>
    <property type="evidence" value="ECO:0007669"/>
    <property type="project" value="InterPro"/>
</dbReference>
<keyword evidence="2" id="KW-0678">Repressor</keyword>
<dbReference type="AlphaFoldDB" id="H3BBN9"/>
<dbReference type="Gene3D" id="2.60.40.820">
    <property type="entry name" value="Transcription factor, T-box"/>
    <property type="match status" value="1"/>
</dbReference>
<evidence type="ECO:0000256" key="14">
    <source>
        <dbReference type="PROSITE-ProRule" id="PRU00201"/>
    </source>
</evidence>
<feature type="compositionally biased region" description="Basic and acidic residues" evidence="15">
    <location>
        <begin position="492"/>
        <end position="518"/>
    </location>
</feature>
<evidence type="ECO:0000256" key="11">
    <source>
        <dbReference type="ARBA" id="ARBA00072238"/>
    </source>
</evidence>
<evidence type="ECO:0000256" key="12">
    <source>
        <dbReference type="ARBA" id="ARBA00078344"/>
    </source>
</evidence>
<dbReference type="Pfam" id="PF00907">
    <property type="entry name" value="T-box"/>
    <property type="match status" value="1"/>
</dbReference>
<feature type="region of interest" description="Disordered" evidence="15">
    <location>
        <begin position="483"/>
        <end position="570"/>
    </location>
</feature>
<sequence length="570" mass="63479">GSTAEPLTRMMLTGTENQPFEKEAQIHKELSDLKMGIQERFYFQEPPSQPTAPEPCSLSLSYPGQPGPAFPSPARFLSPPLSSCPYNPTARVPSTGGQGYAGNAGAGGSEGYPSAGELYPQGGEAGYPVPLQHGFPRTSLYPMPGFQVSGKIQVLLNNYALWAKFHKHQTEMIITKQGRRMFPFLSFNITGLDPTAHYEVYVDIVLADQHHWRYQGGKWVQCGKAEGNMPGNMMYTHPDSPNTGAHWMRQEVSFGKLKLTNNKGACNNTSQMIVLQSLHKYQPRLHIIETKEEDTDETYSSSKSQTFTFLETQFVAVTAYQNADITQLKIDHNPFAKGFRDNFDSLYPTAEGDRITPSPPDGASCQQLIPGARYQSFLSDQYMNPLPQGCFYKGDRTVAHPVQHKDHLNTAPHWYFSAQQAAPSHLDFSSYETEYSGNKFLPYSMKPIPLQTASHHPLGYYQESPFNPSAGWGAPRAAPQYHPRPGSGWYRPLRDPRPTHLPSGEEKGKDSASDDSWKSVDSSDSGLYEVECKRRKLSPYTSSSESSPPNRNGEQCEKDSGSEAGYYSFY</sequence>
<keyword evidence="3" id="KW-1017">Isopeptide bond</keyword>
<dbReference type="Pfam" id="PF16176">
    <property type="entry name" value="T-box_assoc"/>
    <property type="match status" value="1"/>
</dbReference>
<evidence type="ECO:0000256" key="13">
    <source>
        <dbReference type="ARBA" id="ARBA00081928"/>
    </source>
</evidence>
<dbReference type="EMBL" id="AFYH01023163">
    <property type="status" value="NOT_ANNOTATED_CDS"/>
    <property type="molecule type" value="Genomic_DNA"/>
</dbReference>
<name>H3BBN9_LATCH</name>
<evidence type="ECO:0000313" key="18">
    <source>
        <dbReference type="Proteomes" id="UP000008672"/>
    </source>
</evidence>